<dbReference type="Proteomes" id="UP000008130">
    <property type="component" value="Chromosome"/>
</dbReference>
<dbReference type="PANTHER" id="PTHR30625">
    <property type="entry name" value="PROTEIN TOLQ"/>
    <property type="match status" value="1"/>
</dbReference>
<organism evidence="11 12">
    <name type="scientific">Polymorphum gilvum (strain LMG 25793 / CGMCC 1.9160 / SL003B-26A1)</name>
    <dbReference type="NCBI Taxonomy" id="991905"/>
    <lineage>
        <taxon>Bacteria</taxon>
        <taxon>Pseudomonadati</taxon>
        <taxon>Pseudomonadota</taxon>
        <taxon>Alphaproteobacteria</taxon>
        <taxon>Rhodobacterales</taxon>
        <taxon>Paracoccaceae</taxon>
        <taxon>Polymorphum</taxon>
    </lineage>
</organism>
<keyword evidence="3" id="KW-1003">Cell membrane</keyword>
<dbReference type="PANTHER" id="PTHR30625:SF15">
    <property type="entry name" value="BIOPOLYMER TRANSPORT PROTEIN EXBB"/>
    <property type="match status" value="1"/>
</dbReference>
<evidence type="ECO:0000256" key="8">
    <source>
        <dbReference type="RuleBase" id="RU004057"/>
    </source>
</evidence>
<evidence type="ECO:0000259" key="10">
    <source>
        <dbReference type="Pfam" id="PF01618"/>
    </source>
</evidence>
<evidence type="ECO:0000256" key="3">
    <source>
        <dbReference type="ARBA" id="ARBA00022475"/>
    </source>
</evidence>
<evidence type="ECO:0000313" key="12">
    <source>
        <dbReference type="Proteomes" id="UP000008130"/>
    </source>
</evidence>
<accession>F2IYX8</accession>
<reference evidence="11 12" key="1">
    <citation type="journal article" date="2011" name="J. Bacteriol.">
        <title>Complete genome sequence of Polymorphum gilvum SL003B-26A1T, a crude oil-degrading bacterium from oil-polluted saline soil.</title>
        <authorList>
            <person name="Li S.G."/>
            <person name="Tang Y.Q."/>
            <person name="Nie Y."/>
            <person name="Cai M."/>
            <person name="Wu X.L."/>
        </authorList>
    </citation>
    <scope>NUCLEOTIDE SEQUENCE [LARGE SCALE GENOMIC DNA]</scope>
    <source>
        <strain evidence="12">LMG 25793 / CGMCC 1.9160 / SL003B-26A1</strain>
    </source>
</reference>
<evidence type="ECO:0000256" key="1">
    <source>
        <dbReference type="ARBA" id="ARBA00004651"/>
    </source>
</evidence>
<dbReference type="AlphaFoldDB" id="F2IYX8"/>
<feature type="transmembrane region" description="Helical" evidence="9">
    <location>
        <begin position="168"/>
        <end position="194"/>
    </location>
</feature>
<protein>
    <submittedName>
        <fullName evidence="11">MotA/TolQ/ExbB proton channel</fullName>
    </submittedName>
</protein>
<dbReference type="KEGG" id="pgv:SL003B_2168"/>
<evidence type="ECO:0000256" key="2">
    <source>
        <dbReference type="ARBA" id="ARBA00022448"/>
    </source>
</evidence>
<keyword evidence="2 8" id="KW-0813">Transport</keyword>
<dbReference type="HOGENOM" id="CLU_053325_4_2_5"/>
<feature type="transmembrane region" description="Helical" evidence="9">
    <location>
        <begin position="26"/>
        <end position="46"/>
    </location>
</feature>
<dbReference type="RefSeq" id="WP_013652911.1">
    <property type="nucleotide sequence ID" value="NC_015259.1"/>
</dbReference>
<evidence type="ECO:0000256" key="4">
    <source>
        <dbReference type="ARBA" id="ARBA00022692"/>
    </source>
</evidence>
<dbReference type="OrthoDB" id="4045at2"/>
<keyword evidence="6 9" id="KW-1133">Transmembrane helix</keyword>
<dbReference type="PATRIC" id="fig|991905.3.peg.2223"/>
<keyword evidence="4 9" id="KW-0812">Transmembrane</keyword>
<dbReference type="EMBL" id="CP002568">
    <property type="protein sequence ID" value="ADZ70593.1"/>
    <property type="molecule type" value="Genomic_DNA"/>
</dbReference>
<comment type="similarity">
    <text evidence="8">Belongs to the exbB/tolQ family.</text>
</comment>
<sequence length="239" mass="25011">MLSDLGAHVPSFARPLADLVESGGPVVLILLVMSVVAVGLVIAKLLQFSLAGVGRYADARKALGLVLDGREQEAVKLVRAGRSVQNGILLKLIHGRAQQGTRSELLREDIERVCLGQLAALRAYLRPLDMISQTAPLIGLLGTVLGMIEAFRAMQGAGAAVDPSVLAGGIWVALLTTAVGLSIAIPVSAVVGWFDGIIEREQNEMEALVTAFFTGAAAERPAGKVVAMEPQALGPRHAL</sequence>
<gene>
    <name evidence="11" type="ordered locus">SL003B_2168</name>
</gene>
<keyword evidence="12" id="KW-1185">Reference proteome</keyword>
<keyword evidence="7 9" id="KW-0472">Membrane</keyword>
<dbReference type="InterPro" id="IPR050790">
    <property type="entry name" value="ExbB/TolQ_transport"/>
</dbReference>
<dbReference type="GO" id="GO:0005886">
    <property type="term" value="C:plasma membrane"/>
    <property type="evidence" value="ECO:0007669"/>
    <property type="project" value="UniProtKB-SubCell"/>
</dbReference>
<dbReference type="Pfam" id="PF01618">
    <property type="entry name" value="MotA_ExbB"/>
    <property type="match status" value="1"/>
</dbReference>
<dbReference type="eggNOG" id="COG0811">
    <property type="taxonomic scope" value="Bacteria"/>
</dbReference>
<name>F2IYX8_POLGS</name>
<evidence type="ECO:0000313" key="11">
    <source>
        <dbReference type="EMBL" id="ADZ70593.1"/>
    </source>
</evidence>
<dbReference type="InterPro" id="IPR002898">
    <property type="entry name" value="MotA_ExbB_proton_chnl"/>
</dbReference>
<dbReference type="STRING" id="991905.SL003B_2168"/>
<evidence type="ECO:0000256" key="6">
    <source>
        <dbReference type="ARBA" id="ARBA00022989"/>
    </source>
</evidence>
<proteinExistence type="inferred from homology"/>
<dbReference type="GO" id="GO:0017038">
    <property type="term" value="P:protein import"/>
    <property type="evidence" value="ECO:0007669"/>
    <property type="project" value="TreeGrafter"/>
</dbReference>
<keyword evidence="5 8" id="KW-0653">Protein transport</keyword>
<evidence type="ECO:0000256" key="9">
    <source>
        <dbReference type="SAM" id="Phobius"/>
    </source>
</evidence>
<feature type="domain" description="MotA/TolQ/ExbB proton channel" evidence="10">
    <location>
        <begin position="90"/>
        <end position="206"/>
    </location>
</feature>
<evidence type="ECO:0000256" key="7">
    <source>
        <dbReference type="ARBA" id="ARBA00023136"/>
    </source>
</evidence>
<feature type="transmembrane region" description="Helical" evidence="9">
    <location>
        <begin position="130"/>
        <end position="148"/>
    </location>
</feature>
<comment type="subcellular location">
    <subcellularLocation>
        <location evidence="1">Cell membrane</location>
        <topology evidence="1">Multi-pass membrane protein</topology>
    </subcellularLocation>
    <subcellularLocation>
        <location evidence="8">Membrane</location>
        <topology evidence="8">Multi-pass membrane protein</topology>
    </subcellularLocation>
</comment>
<evidence type="ECO:0000256" key="5">
    <source>
        <dbReference type="ARBA" id="ARBA00022927"/>
    </source>
</evidence>